<name>A0ABV9L3Y9_9BACT</name>
<evidence type="ECO:0000256" key="3">
    <source>
        <dbReference type="ARBA" id="ARBA00022729"/>
    </source>
</evidence>
<evidence type="ECO:0000256" key="4">
    <source>
        <dbReference type="ARBA" id="ARBA00023136"/>
    </source>
</evidence>
<keyword evidence="9" id="KW-1185">Reference proteome</keyword>
<accession>A0ABV9L3Y9</accession>
<evidence type="ECO:0000313" key="8">
    <source>
        <dbReference type="EMBL" id="MFC4677038.1"/>
    </source>
</evidence>
<evidence type="ECO:0000256" key="2">
    <source>
        <dbReference type="ARBA" id="ARBA00006275"/>
    </source>
</evidence>
<evidence type="ECO:0000259" key="7">
    <source>
        <dbReference type="Pfam" id="PF14322"/>
    </source>
</evidence>
<evidence type="ECO:0000256" key="1">
    <source>
        <dbReference type="ARBA" id="ARBA00004442"/>
    </source>
</evidence>
<comment type="similarity">
    <text evidence="2">Belongs to the SusD family.</text>
</comment>
<keyword evidence="3" id="KW-0732">Signal</keyword>
<protein>
    <submittedName>
        <fullName evidence="8">RagB/SusD family nutrient uptake outer membrane protein</fullName>
    </submittedName>
</protein>
<dbReference type="RefSeq" id="WP_380001833.1">
    <property type="nucleotide sequence ID" value="NZ_JBHSGN010000169.1"/>
</dbReference>
<dbReference type="SUPFAM" id="SSF48452">
    <property type="entry name" value="TPR-like"/>
    <property type="match status" value="1"/>
</dbReference>
<comment type="caution">
    <text evidence="8">The sequence shown here is derived from an EMBL/GenBank/DDBJ whole genome shotgun (WGS) entry which is preliminary data.</text>
</comment>
<keyword evidence="5" id="KW-0998">Cell outer membrane</keyword>
<dbReference type="Proteomes" id="UP001596023">
    <property type="component" value="Unassembled WGS sequence"/>
</dbReference>
<comment type="subcellular location">
    <subcellularLocation>
        <location evidence="1">Cell outer membrane</location>
    </subcellularLocation>
</comment>
<sequence>MKQIFIFLSSIILMTGCTSDLLDTSPYSAISSETMWTTDNLTDLGISGVYAALRLGNGSSSTTSPYELYETDRFGFTGQCRFDEPLLRGTITPSDALFSSMWQNFYEGVQRANDGIKNIPLKSPSIETKKARYVAECKFFRAYFYYRLNQLYKGVPIYLEPFVADEATKARSSEDEVWNQVVADLTDCISEVNLPDKYAAGSADYGHITKGAAYALRGKVYMYQQKWDLAAKDFGKVKDCGYSLFSDYKTLFTAANEQCAEMIFTIQNIGQQNYGGSVQLYYGSRSAFTSDWNYYMPTPDLVDLYENKDGSKFNWGNIIPEYSSLTVAEREVFFLRDNLTAAEQSAAALRGAKMSLYLPTGNEARILKAYENRDPRLAATVITPYSTFVGAYNNTATVAIATMRWPYRAQALINGDLQTDTQNYFYYLYRKFVIEGVTGIISRDYGPIDMPVIRYADVLLLWGEALNEQGLLTEAIDKVNEVRQRAGVALLNSNIATTVSGQADLRVRIQNERSIEFAGEGINYFDQLRWKIWKERTFYEGNGSKQVWGGIVSPYSFKGDYIYSWPVPASEVQINPNLKQNDGWIN</sequence>
<feature type="domain" description="RagB/SusD" evidence="6">
    <location>
        <begin position="261"/>
        <end position="584"/>
    </location>
</feature>
<dbReference type="PROSITE" id="PS51257">
    <property type="entry name" value="PROKAR_LIPOPROTEIN"/>
    <property type="match status" value="1"/>
</dbReference>
<dbReference type="Gene3D" id="1.25.40.390">
    <property type="match status" value="1"/>
</dbReference>
<evidence type="ECO:0000256" key="5">
    <source>
        <dbReference type="ARBA" id="ARBA00023237"/>
    </source>
</evidence>
<keyword evidence="4" id="KW-0472">Membrane</keyword>
<dbReference type="Pfam" id="PF07980">
    <property type="entry name" value="SusD_RagB"/>
    <property type="match status" value="1"/>
</dbReference>
<evidence type="ECO:0000259" key="6">
    <source>
        <dbReference type="Pfam" id="PF07980"/>
    </source>
</evidence>
<dbReference type="InterPro" id="IPR033985">
    <property type="entry name" value="SusD-like_N"/>
</dbReference>
<proteinExistence type="inferred from homology"/>
<dbReference type="InterPro" id="IPR011990">
    <property type="entry name" value="TPR-like_helical_dom_sf"/>
</dbReference>
<gene>
    <name evidence="8" type="ORF">ACFO6W_25485</name>
</gene>
<reference evidence="9" key="1">
    <citation type="journal article" date="2019" name="Int. J. Syst. Evol. Microbiol.">
        <title>The Global Catalogue of Microorganisms (GCM) 10K type strain sequencing project: providing services to taxonomists for standard genome sequencing and annotation.</title>
        <authorList>
            <consortium name="The Broad Institute Genomics Platform"/>
            <consortium name="The Broad Institute Genome Sequencing Center for Infectious Disease"/>
            <person name="Wu L."/>
            <person name="Ma J."/>
        </authorList>
    </citation>
    <scope>NUCLEOTIDE SEQUENCE [LARGE SCALE GENOMIC DNA]</scope>
    <source>
        <strain evidence="9">CCUG 66188</strain>
    </source>
</reference>
<dbReference type="Pfam" id="PF14322">
    <property type="entry name" value="SusD-like_3"/>
    <property type="match status" value="1"/>
</dbReference>
<dbReference type="EMBL" id="JBHSGN010000169">
    <property type="protein sequence ID" value="MFC4677038.1"/>
    <property type="molecule type" value="Genomic_DNA"/>
</dbReference>
<dbReference type="InterPro" id="IPR012944">
    <property type="entry name" value="SusD_RagB_dom"/>
</dbReference>
<organism evidence="8 9">
    <name type="scientific">Dysgonomonas termitidis</name>
    <dbReference type="NCBI Taxonomy" id="1516126"/>
    <lineage>
        <taxon>Bacteria</taxon>
        <taxon>Pseudomonadati</taxon>
        <taxon>Bacteroidota</taxon>
        <taxon>Bacteroidia</taxon>
        <taxon>Bacteroidales</taxon>
        <taxon>Dysgonomonadaceae</taxon>
        <taxon>Dysgonomonas</taxon>
    </lineage>
</organism>
<feature type="domain" description="SusD-like N-terminal" evidence="7">
    <location>
        <begin position="21"/>
        <end position="222"/>
    </location>
</feature>
<evidence type="ECO:0000313" key="9">
    <source>
        <dbReference type="Proteomes" id="UP001596023"/>
    </source>
</evidence>